<keyword evidence="3 6" id="KW-1133">Transmembrane helix</keyword>
<feature type="transmembrane region" description="Helical" evidence="6">
    <location>
        <begin position="222"/>
        <end position="242"/>
    </location>
</feature>
<dbReference type="PANTHER" id="PTHR37994:SF3">
    <property type="entry name" value="ER TRANSPORTER 6TM N-TERMINAL DOMAIN-CONTAINING PROTEIN"/>
    <property type="match status" value="1"/>
</dbReference>
<evidence type="ECO:0008006" key="12">
    <source>
        <dbReference type="Google" id="ProtNLM"/>
    </source>
</evidence>
<feature type="transmembrane region" description="Helical" evidence="6">
    <location>
        <begin position="191"/>
        <end position="210"/>
    </location>
</feature>
<feature type="domain" description="Integral membrane bound transporter" evidence="9">
    <location>
        <begin position="630"/>
        <end position="766"/>
    </location>
</feature>
<proteinExistence type="predicted"/>
<keyword evidence="11" id="KW-1185">Reference proteome</keyword>
<sequence>MSKESSSSPKQGDSAGSPSTKSQQSRFSFTLPAWLDHFNSRDLKVVFRCWVAIWVMCLLMFINPSLQSIGLATFFGALLLFIVPPAGILFVYLIGAFSLLFGMCLAWAWGLISMKAALAARPESETQRMLEELQVEASRKAQETGESVSWAAQTLIHDGFMFDTRVTVVFYVMCCVFVYFMARLRVANHKFALAETFGDVVIDLFLLFGPSLPSFNGMLPKVLIEPAAIGLGIGAACCLLFFPQSTSYAVLGKIEQTINITHSSLKTTQKRLAGERPEISELQAVRGKTVAAFKAMQPMLTFLPLDFSRGKWSAEDVKGLWYPMRQAVMAHLTLLDVNIARLTHEKRLEEAADPGMEKPAHGIAHRHLVESENLIQVLKAPELGDIRKQATEVIRETTTEVLQITSECVTFITESIHTVNSRRWMRAPSQEHLDDLVNRGEEIHSRLEAAQGTCVENTTELLIQRHSDLFGENGELRPTDSLGPHALRSLVMGMVTEEYILRSAKANNNLLAHILVLLRKRKHNRIWFPRGLRHAATWLKGGTRQTEGLQTVETGDNPNVVEEQTNEAYRLLNLSRGYGSRRKETMPLIGRMVRHTYRWLTNPGGIYAIRMVVVTIATALPASIASSAGFFYREKGIWGTITAQIAVLIYMSDFTFSVLGRAFGTIVGGVVGMVAWYIGSGSGPGNPYGLAAITAVAVVLLLWMRLFLPPMFTGFSVMCGATFSLVIGFSYDDEHLKLYGLPGHGYEAFYKRVVTVLLGLLAAFIVQVIPRPPSANRHIRKTLSSAVHKLSDHYALLLSHWNRDDATPIDTVSEQISLNLADSLLSLQGPIGLLNFEISLGSFDRDTLRRTQQLCQSMNQALAGLLGISDILPLRLQERLVYKFGFLDDHMIASTMAVLEVIEQAIKSGDPLPERLPIPLLNRSFDWHEKHPSTELSVDLIRDEHYRTYCVAVSSYLKFLSAIDDLVIVLKKALGESHIVHRSDHLNV</sequence>
<feature type="transmembrane region" description="Helical" evidence="6">
    <location>
        <begin position="607"/>
        <end position="630"/>
    </location>
</feature>
<keyword evidence="2 6" id="KW-0812">Transmembrane</keyword>
<feature type="domain" description="DUF2421" evidence="7">
    <location>
        <begin position="770"/>
        <end position="978"/>
    </location>
</feature>
<comment type="caution">
    <text evidence="10">The sequence shown here is derived from an EMBL/GenBank/DDBJ whole genome shotgun (WGS) entry which is preliminary data.</text>
</comment>
<feature type="transmembrane region" description="Helical" evidence="6">
    <location>
        <begin position="69"/>
        <end position="92"/>
    </location>
</feature>
<feature type="transmembrane region" description="Helical" evidence="6">
    <location>
        <begin position="636"/>
        <end position="651"/>
    </location>
</feature>
<evidence type="ECO:0000256" key="4">
    <source>
        <dbReference type="ARBA" id="ARBA00023136"/>
    </source>
</evidence>
<dbReference type="InterPro" id="IPR018820">
    <property type="entry name" value="BRE4-related_DUF2421"/>
</dbReference>
<dbReference type="PANTHER" id="PTHR37994">
    <property type="entry name" value="ARAE_2_N DOMAIN-CONTAINING PROTEIN-RELATED"/>
    <property type="match status" value="1"/>
</dbReference>
<evidence type="ECO:0000256" key="5">
    <source>
        <dbReference type="SAM" id="MobiDB-lite"/>
    </source>
</evidence>
<keyword evidence="4 6" id="KW-0472">Membrane</keyword>
<feature type="transmembrane region" description="Helical" evidence="6">
    <location>
        <begin position="45"/>
        <end position="63"/>
    </location>
</feature>
<dbReference type="AlphaFoldDB" id="A0A642V5A3"/>
<dbReference type="Proteomes" id="UP000761534">
    <property type="component" value="Unassembled WGS sequence"/>
</dbReference>
<evidence type="ECO:0000256" key="2">
    <source>
        <dbReference type="ARBA" id="ARBA00022692"/>
    </source>
</evidence>
<name>A0A642V5A3_9ASCO</name>
<dbReference type="VEuPathDB" id="FungiDB:TRICI_004645"/>
<dbReference type="InterPro" id="IPR018823">
    <property type="entry name" value="ArAE_2_N"/>
</dbReference>
<dbReference type="Pfam" id="PF10337">
    <property type="entry name" value="ArAE_2_N"/>
    <property type="match status" value="1"/>
</dbReference>
<evidence type="ECO:0000313" key="11">
    <source>
        <dbReference type="Proteomes" id="UP000761534"/>
    </source>
</evidence>
<evidence type="ECO:0000259" key="9">
    <source>
        <dbReference type="Pfam" id="PF13515"/>
    </source>
</evidence>
<dbReference type="GO" id="GO:0016020">
    <property type="term" value="C:membrane"/>
    <property type="evidence" value="ECO:0007669"/>
    <property type="project" value="UniProtKB-SubCell"/>
</dbReference>
<dbReference type="Pfam" id="PF13515">
    <property type="entry name" value="FUSC_2"/>
    <property type="match status" value="1"/>
</dbReference>
<feature type="transmembrane region" description="Helical" evidence="6">
    <location>
        <begin position="711"/>
        <end position="729"/>
    </location>
</feature>
<protein>
    <recommendedName>
        <fullName evidence="12">ER transporter 6TM N-terminal domain-containing protein</fullName>
    </recommendedName>
</protein>
<organism evidence="10 11">
    <name type="scientific">Trichomonascus ciferrii</name>
    <dbReference type="NCBI Taxonomy" id="44093"/>
    <lineage>
        <taxon>Eukaryota</taxon>
        <taxon>Fungi</taxon>
        <taxon>Dikarya</taxon>
        <taxon>Ascomycota</taxon>
        <taxon>Saccharomycotina</taxon>
        <taxon>Dipodascomycetes</taxon>
        <taxon>Dipodascales</taxon>
        <taxon>Trichomonascaceae</taxon>
        <taxon>Trichomonascus</taxon>
        <taxon>Trichomonascus ciferrii complex</taxon>
    </lineage>
</organism>
<evidence type="ECO:0000313" key="10">
    <source>
        <dbReference type="EMBL" id="KAA8909056.1"/>
    </source>
</evidence>
<reference evidence="10" key="1">
    <citation type="journal article" date="2019" name="G3 (Bethesda)">
        <title>Genome Assemblies of Two Rare Opportunistic Yeast Pathogens: Diutina rugosa (syn. Candida rugosa) and Trichomonascus ciferrii (syn. Candida ciferrii).</title>
        <authorList>
            <person name="Mixao V."/>
            <person name="Saus E."/>
            <person name="Hansen A.P."/>
            <person name="Lass-Florl C."/>
            <person name="Gabaldon T."/>
        </authorList>
    </citation>
    <scope>NUCLEOTIDE SEQUENCE</scope>
    <source>
        <strain evidence="10">CBS 4856</strain>
    </source>
</reference>
<feature type="transmembrane region" description="Helical" evidence="6">
    <location>
        <begin position="168"/>
        <end position="184"/>
    </location>
</feature>
<accession>A0A642V5A3</accession>
<comment type="subcellular location">
    <subcellularLocation>
        <location evidence="1">Membrane</location>
        <topology evidence="1">Multi-pass membrane protein</topology>
    </subcellularLocation>
</comment>
<evidence type="ECO:0000256" key="6">
    <source>
        <dbReference type="SAM" id="Phobius"/>
    </source>
</evidence>
<feature type="transmembrane region" description="Helical" evidence="6">
    <location>
        <begin position="749"/>
        <end position="770"/>
    </location>
</feature>
<feature type="transmembrane region" description="Helical" evidence="6">
    <location>
        <begin position="658"/>
        <end position="679"/>
    </location>
</feature>
<dbReference type="InterPro" id="IPR049453">
    <property type="entry name" value="Memb_transporter_dom"/>
</dbReference>
<evidence type="ECO:0000256" key="3">
    <source>
        <dbReference type="ARBA" id="ARBA00022989"/>
    </source>
</evidence>
<feature type="transmembrane region" description="Helical" evidence="6">
    <location>
        <begin position="685"/>
        <end position="704"/>
    </location>
</feature>
<gene>
    <name evidence="10" type="ORF">TRICI_004645</name>
</gene>
<evidence type="ECO:0000259" key="8">
    <source>
        <dbReference type="Pfam" id="PF10337"/>
    </source>
</evidence>
<feature type="region of interest" description="Disordered" evidence="5">
    <location>
        <begin position="1"/>
        <end position="23"/>
    </location>
</feature>
<evidence type="ECO:0000259" key="7">
    <source>
        <dbReference type="Pfam" id="PF10334"/>
    </source>
</evidence>
<feature type="transmembrane region" description="Helical" evidence="6">
    <location>
        <begin position="99"/>
        <end position="120"/>
    </location>
</feature>
<dbReference type="EMBL" id="SWFS01000350">
    <property type="protein sequence ID" value="KAA8909056.1"/>
    <property type="molecule type" value="Genomic_DNA"/>
</dbReference>
<dbReference type="OrthoDB" id="2274698at2759"/>
<dbReference type="Pfam" id="PF10334">
    <property type="entry name" value="BRE4"/>
    <property type="match status" value="1"/>
</dbReference>
<feature type="domain" description="Putative ER transporter 6TM N-terminal" evidence="8">
    <location>
        <begin position="30"/>
        <end position="461"/>
    </location>
</feature>
<evidence type="ECO:0000256" key="1">
    <source>
        <dbReference type="ARBA" id="ARBA00004141"/>
    </source>
</evidence>